<name>A0ABU7CJ50_9TELE</name>
<comment type="caution">
    <text evidence="1">The sequence shown here is derived from an EMBL/GenBank/DDBJ whole genome shotgun (WGS) entry which is preliminary data.</text>
</comment>
<sequence length="110" mass="13176">MHFILKVPEEFVLEFNVEIHGWVPTAVSNRSCKRSVSALRRLHTWLRRTKSQERLNDLAVLSVERESVEEMNEEMMIERVSQLKPRCFSLSGFLFRRNKMFLHIMKSQRI</sequence>
<evidence type="ECO:0000313" key="2">
    <source>
        <dbReference type="Proteomes" id="UP001345963"/>
    </source>
</evidence>
<organism evidence="1 2">
    <name type="scientific">Ataeniobius toweri</name>
    <dbReference type="NCBI Taxonomy" id="208326"/>
    <lineage>
        <taxon>Eukaryota</taxon>
        <taxon>Metazoa</taxon>
        <taxon>Chordata</taxon>
        <taxon>Craniata</taxon>
        <taxon>Vertebrata</taxon>
        <taxon>Euteleostomi</taxon>
        <taxon>Actinopterygii</taxon>
        <taxon>Neopterygii</taxon>
        <taxon>Teleostei</taxon>
        <taxon>Neoteleostei</taxon>
        <taxon>Acanthomorphata</taxon>
        <taxon>Ovalentaria</taxon>
        <taxon>Atherinomorphae</taxon>
        <taxon>Cyprinodontiformes</taxon>
        <taxon>Goodeidae</taxon>
        <taxon>Ataeniobius</taxon>
    </lineage>
</organism>
<dbReference type="Proteomes" id="UP001345963">
    <property type="component" value="Unassembled WGS sequence"/>
</dbReference>
<keyword evidence="2" id="KW-1185">Reference proteome</keyword>
<evidence type="ECO:0000313" key="1">
    <source>
        <dbReference type="EMBL" id="MED6261658.1"/>
    </source>
</evidence>
<protein>
    <submittedName>
        <fullName evidence="1">Uncharacterized protein</fullName>
    </submittedName>
</protein>
<gene>
    <name evidence="1" type="ORF">ATANTOWER_008153</name>
</gene>
<reference evidence="1 2" key="1">
    <citation type="submission" date="2021-07" db="EMBL/GenBank/DDBJ databases">
        <authorList>
            <person name="Palmer J.M."/>
        </authorList>
    </citation>
    <scope>NUCLEOTIDE SEQUENCE [LARGE SCALE GENOMIC DNA]</scope>
    <source>
        <strain evidence="1 2">AT_MEX2019</strain>
        <tissue evidence="1">Muscle</tissue>
    </source>
</reference>
<dbReference type="EMBL" id="JAHUTI010090478">
    <property type="protein sequence ID" value="MED6261658.1"/>
    <property type="molecule type" value="Genomic_DNA"/>
</dbReference>
<accession>A0ABU7CJ50</accession>
<proteinExistence type="predicted"/>